<feature type="domain" description="DEP" evidence="1">
    <location>
        <begin position="132"/>
        <end position="205"/>
    </location>
</feature>
<dbReference type="Gene3D" id="1.10.10.10">
    <property type="entry name" value="Winged helix-like DNA-binding domain superfamily/Winged helix DNA-binding domain"/>
    <property type="match status" value="1"/>
</dbReference>
<gene>
    <name evidence="2" type="ORF">D0962_34235</name>
</gene>
<dbReference type="InterPro" id="IPR036388">
    <property type="entry name" value="WH-like_DNA-bd_sf"/>
</dbReference>
<proteinExistence type="predicted"/>
<sequence>MWLPTAVETLSFTQTEAFSLNPHDYQEPSMFILQAEQVDFCTLNSRIGNQIVQIPGLEYQRKLYIKGETYEQQDRSTAIQKARQKVLELKGQPMILVEEYDTITLWYHDKTVEKVSPLLTLDLQELVAAMRNVGGIHIKERQFHLKSYPQCFVGSEAVDWLVAHLKISRPDAVTVGQRLINENWIHHVLDEQAFQDGYFFYRFRWDER</sequence>
<dbReference type="EMBL" id="QZCE01000002">
    <property type="protein sequence ID" value="NEZ67759.1"/>
    <property type="molecule type" value="Genomic_DNA"/>
</dbReference>
<dbReference type="SMART" id="SM00049">
    <property type="entry name" value="DEP"/>
    <property type="match status" value="1"/>
</dbReference>
<protein>
    <submittedName>
        <fullName evidence="2">Mechanosensitive ion channel protein</fullName>
    </submittedName>
</protein>
<dbReference type="AlphaFoldDB" id="A0A6M0SGR5"/>
<dbReference type="CDD" id="cd04371">
    <property type="entry name" value="DEP"/>
    <property type="match status" value="1"/>
</dbReference>
<dbReference type="GO" id="GO:0035556">
    <property type="term" value="P:intracellular signal transduction"/>
    <property type="evidence" value="ECO:0007669"/>
    <property type="project" value="InterPro"/>
</dbReference>
<evidence type="ECO:0000313" key="3">
    <source>
        <dbReference type="Proteomes" id="UP000473574"/>
    </source>
</evidence>
<dbReference type="PANTHER" id="PTHR22829">
    <property type="entry name" value="DEP DOMAIN PROTEIN"/>
    <property type="match status" value="1"/>
</dbReference>
<dbReference type="InterPro" id="IPR000591">
    <property type="entry name" value="DEP_dom"/>
</dbReference>
<accession>A0A6M0SGR5</accession>
<comment type="caution">
    <text evidence="2">The sequence shown here is derived from an EMBL/GenBank/DDBJ whole genome shotgun (WGS) entry which is preliminary data.</text>
</comment>
<dbReference type="SUPFAM" id="SSF46785">
    <property type="entry name" value="Winged helix' DNA-binding domain"/>
    <property type="match status" value="1"/>
</dbReference>
<dbReference type="InterPro" id="IPR036390">
    <property type="entry name" value="WH_DNA-bd_sf"/>
</dbReference>
<evidence type="ECO:0000259" key="1">
    <source>
        <dbReference type="PROSITE" id="PS50186"/>
    </source>
</evidence>
<name>A0A6M0SGR5_9CYAN</name>
<dbReference type="PROSITE" id="PS50186">
    <property type="entry name" value="DEP"/>
    <property type="match status" value="1"/>
</dbReference>
<dbReference type="Proteomes" id="UP000473574">
    <property type="component" value="Unassembled WGS sequence"/>
</dbReference>
<dbReference type="InterPro" id="IPR051832">
    <property type="entry name" value="mTOR-Rac_regulators"/>
</dbReference>
<evidence type="ECO:0000313" key="2">
    <source>
        <dbReference type="EMBL" id="NEZ67759.1"/>
    </source>
</evidence>
<organism evidence="2 3">
    <name type="scientific">Adonisia turfae CCMR0082</name>
    <dbReference type="NCBI Taxonomy" id="2304604"/>
    <lineage>
        <taxon>Bacteria</taxon>
        <taxon>Bacillati</taxon>
        <taxon>Cyanobacteriota</taxon>
        <taxon>Adonisia</taxon>
        <taxon>Adonisia turfae</taxon>
    </lineage>
</organism>
<dbReference type="Pfam" id="PF00610">
    <property type="entry name" value="DEP"/>
    <property type="match status" value="1"/>
</dbReference>
<reference evidence="2 3" key="1">
    <citation type="journal article" date="2020" name="Microb. Ecol.">
        <title>Ecogenomics of the Marine Benthic Filamentous Cyanobacterium Adonisia.</title>
        <authorList>
            <person name="Walter J.M."/>
            <person name="Coutinho F.H."/>
            <person name="Leomil L."/>
            <person name="Hargreaves P.I."/>
            <person name="Campeao M.E."/>
            <person name="Vieira V.V."/>
            <person name="Silva B.S."/>
            <person name="Fistarol G.O."/>
            <person name="Salomon P.S."/>
            <person name="Sawabe T."/>
            <person name="Mino S."/>
            <person name="Hosokawa M."/>
            <person name="Miyashita H."/>
            <person name="Maruyama F."/>
            <person name="van Verk M.C."/>
            <person name="Dutilh B.E."/>
            <person name="Thompson C.C."/>
            <person name="Thompson F.L."/>
        </authorList>
    </citation>
    <scope>NUCLEOTIDE SEQUENCE [LARGE SCALE GENOMIC DNA]</scope>
    <source>
        <strain evidence="2 3">CCMR0082</strain>
    </source>
</reference>
<dbReference type="GO" id="GO:0023051">
    <property type="term" value="P:regulation of signaling"/>
    <property type="evidence" value="ECO:0007669"/>
    <property type="project" value="TreeGrafter"/>
</dbReference>
<dbReference type="PANTHER" id="PTHR22829:SF16">
    <property type="entry name" value="PH DOMAIN-CONTAINING PROTEIN"/>
    <property type="match status" value="1"/>
</dbReference>